<keyword evidence="5" id="KW-1003">Cell membrane</keyword>
<reference evidence="6" key="1">
    <citation type="submission" date="2017-08" db="EMBL/GenBank/DDBJ databases">
        <authorList>
            <person name="Imhoff J.F."/>
            <person name="Rahn T."/>
            <person name="Kuenzel S."/>
            <person name="Neulinger S.C."/>
        </authorList>
    </citation>
    <scope>NUCLEOTIDE SEQUENCE</scope>
    <source>
        <strain evidence="6">DSM 9154</strain>
    </source>
</reference>
<keyword evidence="4 5" id="KW-0472">Membrane</keyword>
<keyword evidence="2 5" id="KW-0812">Transmembrane</keyword>
<protein>
    <recommendedName>
        <fullName evidence="5">Probable membrane transporter protein</fullName>
    </recommendedName>
</protein>
<feature type="transmembrane region" description="Helical" evidence="5">
    <location>
        <begin position="183"/>
        <end position="207"/>
    </location>
</feature>
<evidence type="ECO:0000313" key="7">
    <source>
        <dbReference type="Proteomes" id="UP000778970"/>
    </source>
</evidence>
<dbReference type="PANTHER" id="PTHR43483:SF3">
    <property type="entry name" value="MEMBRANE TRANSPORTER PROTEIN HI_0806-RELATED"/>
    <property type="match status" value="1"/>
</dbReference>
<proteinExistence type="inferred from homology"/>
<dbReference type="PANTHER" id="PTHR43483">
    <property type="entry name" value="MEMBRANE TRANSPORTER PROTEIN HI_0806-RELATED"/>
    <property type="match status" value="1"/>
</dbReference>
<feature type="transmembrane region" description="Helical" evidence="5">
    <location>
        <begin position="112"/>
        <end position="130"/>
    </location>
</feature>
<name>A0A934QKE7_9PROT</name>
<evidence type="ECO:0000313" key="6">
    <source>
        <dbReference type="EMBL" id="MBK1698542.1"/>
    </source>
</evidence>
<feature type="transmembrane region" description="Helical" evidence="5">
    <location>
        <begin position="85"/>
        <end position="106"/>
    </location>
</feature>
<dbReference type="GO" id="GO:0005886">
    <property type="term" value="C:plasma membrane"/>
    <property type="evidence" value="ECO:0007669"/>
    <property type="project" value="UniProtKB-SubCell"/>
</dbReference>
<evidence type="ECO:0000256" key="2">
    <source>
        <dbReference type="ARBA" id="ARBA00022692"/>
    </source>
</evidence>
<reference evidence="6" key="2">
    <citation type="journal article" date="2020" name="Microorganisms">
        <title>Osmotic Adaptation and Compatible Solute Biosynthesis of Phototrophic Bacteria as Revealed from Genome Analyses.</title>
        <authorList>
            <person name="Imhoff J.F."/>
            <person name="Rahn T."/>
            <person name="Kunzel S."/>
            <person name="Keller A."/>
            <person name="Neulinger S.C."/>
        </authorList>
    </citation>
    <scope>NUCLEOTIDE SEQUENCE</scope>
    <source>
        <strain evidence="6">DSM 9154</strain>
    </source>
</reference>
<accession>A0A934QKE7</accession>
<feature type="transmembrane region" description="Helical" evidence="5">
    <location>
        <begin position="251"/>
        <end position="271"/>
    </location>
</feature>
<evidence type="ECO:0000256" key="1">
    <source>
        <dbReference type="ARBA" id="ARBA00004141"/>
    </source>
</evidence>
<dbReference type="AlphaFoldDB" id="A0A934QKE7"/>
<dbReference type="EMBL" id="NRRE01000028">
    <property type="protein sequence ID" value="MBK1698542.1"/>
    <property type="molecule type" value="Genomic_DNA"/>
</dbReference>
<dbReference type="RefSeq" id="WP_027289545.1">
    <property type="nucleotide sequence ID" value="NZ_NRRE01000028.1"/>
</dbReference>
<dbReference type="InterPro" id="IPR002781">
    <property type="entry name" value="TM_pro_TauE-like"/>
</dbReference>
<feature type="transmembrane region" description="Helical" evidence="5">
    <location>
        <begin position="219"/>
        <end position="239"/>
    </location>
</feature>
<comment type="subcellular location">
    <subcellularLocation>
        <location evidence="5">Cell membrane</location>
        <topology evidence="5">Multi-pass membrane protein</topology>
    </subcellularLocation>
    <subcellularLocation>
        <location evidence="1">Membrane</location>
        <topology evidence="1">Multi-pass membrane protein</topology>
    </subcellularLocation>
</comment>
<comment type="similarity">
    <text evidence="5">Belongs to the 4-toluene sulfonate uptake permease (TSUP) (TC 2.A.102) family.</text>
</comment>
<comment type="caution">
    <text evidence="6">The sequence shown here is derived from an EMBL/GenBank/DDBJ whole genome shotgun (WGS) entry which is preliminary data.</text>
</comment>
<dbReference type="Proteomes" id="UP000778970">
    <property type="component" value="Unassembled WGS sequence"/>
</dbReference>
<evidence type="ECO:0000256" key="5">
    <source>
        <dbReference type="RuleBase" id="RU363041"/>
    </source>
</evidence>
<evidence type="ECO:0000256" key="4">
    <source>
        <dbReference type="ARBA" id="ARBA00023136"/>
    </source>
</evidence>
<evidence type="ECO:0000256" key="3">
    <source>
        <dbReference type="ARBA" id="ARBA00022989"/>
    </source>
</evidence>
<keyword evidence="3 5" id="KW-1133">Transmembrane helix</keyword>
<sequence>MELGYLAAFAGGLLATGALAGILAGLLGVGGGIVIVPVLYQGLTWLGIDADVRMHLTVGTSLLTIVATSLASARAHRRRGSLDTDLLKTLAGGVLLGALVGVVVGTRVTGEVLTAVFAVVALLVALNMALRPGNTQIAQELPRGAARWAVGGVIGAFSVVMGIGGGTLSVPILSAFAVPIRRAVGTASAIGFLIAVPGALGFALSGWGTPDLPPASIGYVNLIGFALITPMSVLCAPLGAKLAHTLPPNGVRLAFAAFLLATAVRMGWGVLG</sequence>
<dbReference type="Pfam" id="PF01925">
    <property type="entry name" value="TauE"/>
    <property type="match status" value="1"/>
</dbReference>
<organism evidence="6 7">
    <name type="scientific">Rhodovibrio salinarum</name>
    <dbReference type="NCBI Taxonomy" id="1087"/>
    <lineage>
        <taxon>Bacteria</taxon>
        <taxon>Pseudomonadati</taxon>
        <taxon>Pseudomonadota</taxon>
        <taxon>Alphaproteobacteria</taxon>
        <taxon>Rhodospirillales</taxon>
        <taxon>Rhodovibrionaceae</taxon>
        <taxon>Rhodovibrio</taxon>
    </lineage>
</organism>
<gene>
    <name evidence="6" type="ORF">CKO21_14935</name>
</gene>
<feature type="transmembrane region" description="Helical" evidence="5">
    <location>
        <begin position="52"/>
        <end position="73"/>
    </location>
</feature>
<feature type="transmembrane region" description="Helical" evidence="5">
    <location>
        <begin position="150"/>
        <end position="177"/>
    </location>
</feature>
<keyword evidence="7" id="KW-1185">Reference proteome</keyword>
<feature type="transmembrane region" description="Helical" evidence="5">
    <location>
        <begin position="12"/>
        <end position="40"/>
    </location>
</feature>